<name>A0A9W3TGX4_BACTU</name>
<accession>A0A9W3TGX4</accession>
<evidence type="ECO:0000313" key="1">
    <source>
        <dbReference type="EMBL" id="AQY40982.1"/>
    </source>
</evidence>
<protein>
    <submittedName>
        <fullName evidence="1">Uncharacterized protein</fullName>
    </submittedName>
</protein>
<reference evidence="1 2" key="1">
    <citation type="submission" date="2017-03" db="EMBL/GenBank/DDBJ databases">
        <title>Complete genome sequence of Bacillus thuringiensis L-7601, a novel melanin producing strain.</title>
        <authorList>
            <person name="Cai J."/>
            <person name="Cao Z."/>
            <person name="Tan T."/>
        </authorList>
    </citation>
    <scope>NUCLEOTIDE SEQUENCE [LARGE SCALE GENOMIC DNA]</scope>
    <source>
        <strain evidence="1 2">L-7601</strain>
    </source>
</reference>
<evidence type="ECO:0000313" key="2">
    <source>
        <dbReference type="Proteomes" id="UP000191057"/>
    </source>
</evidence>
<organism evidence="1 2">
    <name type="scientific">Bacillus thuringiensis</name>
    <dbReference type="NCBI Taxonomy" id="1428"/>
    <lineage>
        <taxon>Bacteria</taxon>
        <taxon>Bacillati</taxon>
        <taxon>Bacillota</taxon>
        <taxon>Bacilli</taxon>
        <taxon>Bacillales</taxon>
        <taxon>Bacillaceae</taxon>
        <taxon>Bacillus</taxon>
        <taxon>Bacillus cereus group</taxon>
    </lineage>
</organism>
<gene>
    <name evidence="1" type="ORF">B4918_24795</name>
</gene>
<dbReference type="InterPro" id="IPR036388">
    <property type="entry name" value="WH-like_DNA-bd_sf"/>
</dbReference>
<dbReference type="Gene3D" id="1.10.10.10">
    <property type="entry name" value="Winged helix-like DNA-binding domain superfamily/Winged helix DNA-binding domain"/>
    <property type="match status" value="1"/>
</dbReference>
<proteinExistence type="predicted"/>
<dbReference type="EMBL" id="CP020002">
    <property type="protein sequence ID" value="AQY40982.1"/>
    <property type="molecule type" value="Genomic_DNA"/>
</dbReference>
<sequence length="278" mass="32257">MSNMTKEELMWELSEKHGITGFKTDRQKERDLEYYEKKDRQDKRHFSWQNSVNQVAIKYQLNDIQKGSLLLMSTFLKNNGQGELYDTKGNHLTVNKLADLLGRSKKQADRIVDECENIGAVTTQREGKERIITFTDMIYTCGNLEGDNKKYAKVFKLAVRKLGSMLSLKELGFLSDLLPHFHWESHILCENPTWNGTEGMKVWRRKDIIEKLGYNRNVVTSTFRKLKDNDVILELSGKIDVIYLSPNIVSRQSDKVTLEQIEKVARSVADNLTRKSYL</sequence>
<dbReference type="AlphaFoldDB" id="A0A9W3TGX4"/>
<dbReference type="Proteomes" id="UP000191057">
    <property type="component" value="Chromosome"/>
</dbReference>